<keyword evidence="1 3" id="KW-0808">Transferase</keyword>
<dbReference type="InterPro" id="IPR051471">
    <property type="entry name" value="Bacterial_PTS_sugar_comp"/>
</dbReference>
<evidence type="ECO:0000256" key="1">
    <source>
        <dbReference type="ARBA" id="ARBA00022679"/>
    </source>
</evidence>
<reference evidence="3 4" key="1">
    <citation type="journal article" date="2015" name="Genome Announc.">
        <title>Expanding the biotechnology potential of lactobacilli through comparative genomics of 213 strains and associated genera.</title>
        <authorList>
            <person name="Sun Z."/>
            <person name="Harris H.M."/>
            <person name="McCann A."/>
            <person name="Guo C."/>
            <person name="Argimon S."/>
            <person name="Zhang W."/>
            <person name="Yang X."/>
            <person name="Jeffery I.B."/>
            <person name="Cooney J.C."/>
            <person name="Kagawa T.F."/>
            <person name="Liu W."/>
            <person name="Song Y."/>
            <person name="Salvetti E."/>
            <person name="Wrobel A."/>
            <person name="Rasinkangas P."/>
            <person name="Parkhill J."/>
            <person name="Rea M.C."/>
            <person name="O'Sullivan O."/>
            <person name="Ritari J."/>
            <person name="Douillard F.P."/>
            <person name="Paul Ross R."/>
            <person name="Yang R."/>
            <person name="Briner A.E."/>
            <person name="Felis G.E."/>
            <person name="de Vos W.M."/>
            <person name="Barrangou R."/>
            <person name="Klaenhammer T.R."/>
            <person name="Caufield P.W."/>
            <person name="Cui Y."/>
            <person name="Zhang H."/>
            <person name="O'Toole P.W."/>
        </authorList>
    </citation>
    <scope>NUCLEOTIDE SEQUENCE [LARGE SCALE GENOMIC DNA]</scope>
    <source>
        <strain evidence="3 4">DSM 21116</strain>
    </source>
</reference>
<dbReference type="PROSITE" id="PS51096">
    <property type="entry name" value="PTS_EIIA_TYPE_4"/>
    <property type="match status" value="1"/>
</dbReference>
<dbReference type="PANTHER" id="PTHR33799:SF1">
    <property type="entry name" value="PTS SYSTEM MANNOSE-SPECIFIC EIIAB COMPONENT-RELATED"/>
    <property type="match status" value="1"/>
</dbReference>
<evidence type="ECO:0000259" key="2">
    <source>
        <dbReference type="PROSITE" id="PS51096"/>
    </source>
</evidence>
<dbReference type="GO" id="GO:0016020">
    <property type="term" value="C:membrane"/>
    <property type="evidence" value="ECO:0007669"/>
    <property type="project" value="InterPro"/>
</dbReference>
<dbReference type="Gene3D" id="3.40.50.510">
    <property type="entry name" value="Phosphotransferase system, mannose-type IIA component"/>
    <property type="match status" value="1"/>
</dbReference>
<dbReference type="AlphaFoldDB" id="A0A0R2CM73"/>
<keyword evidence="4" id="KW-1185">Reference proteome</keyword>
<dbReference type="PANTHER" id="PTHR33799">
    <property type="entry name" value="PTS PERMEASE-RELATED-RELATED"/>
    <property type="match status" value="1"/>
</dbReference>
<organism evidence="3 4">
    <name type="scientific">Liquorilactobacillus cacaonum DSM 21116</name>
    <dbReference type="NCBI Taxonomy" id="1423729"/>
    <lineage>
        <taxon>Bacteria</taxon>
        <taxon>Bacillati</taxon>
        <taxon>Bacillota</taxon>
        <taxon>Bacilli</taxon>
        <taxon>Lactobacillales</taxon>
        <taxon>Lactobacillaceae</taxon>
        <taxon>Liquorilactobacillus</taxon>
    </lineage>
</organism>
<dbReference type="STRING" id="1423729.FC80_GL001618"/>
<feature type="domain" description="PTS EIIA type-4" evidence="2">
    <location>
        <begin position="8"/>
        <end position="128"/>
    </location>
</feature>
<name>A0A0R2CM73_9LACO</name>
<dbReference type="Pfam" id="PF03610">
    <property type="entry name" value="EIIA-man"/>
    <property type="match status" value="1"/>
</dbReference>
<dbReference type="EMBL" id="AYZE01000005">
    <property type="protein sequence ID" value="KRM92680.1"/>
    <property type="molecule type" value="Genomic_DNA"/>
</dbReference>
<proteinExistence type="predicted"/>
<protein>
    <submittedName>
        <fullName evidence="3">Phosphotransferase system, mannose fructose-specific component IIA</fullName>
    </submittedName>
</protein>
<accession>A0A0R2CM73</accession>
<dbReference type="InterPro" id="IPR036662">
    <property type="entry name" value="PTS_EIIA_man-typ_sf"/>
</dbReference>
<evidence type="ECO:0000313" key="3">
    <source>
        <dbReference type="EMBL" id="KRM92680.1"/>
    </source>
</evidence>
<dbReference type="InterPro" id="IPR004701">
    <property type="entry name" value="PTS_EIIA_man-typ"/>
</dbReference>
<comment type="caution">
    <text evidence="3">The sequence shown here is derived from an EMBL/GenBank/DDBJ whole genome shotgun (WGS) entry which is preliminary data.</text>
</comment>
<dbReference type="GO" id="GO:0009401">
    <property type="term" value="P:phosphoenolpyruvate-dependent sugar phosphotransferase system"/>
    <property type="evidence" value="ECO:0007669"/>
    <property type="project" value="InterPro"/>
</dbReference>
<dbReference type="Proteomes" id="UP000051131">
    <property type="component" value="Unassembled WGS sequence"/>
</dbReference>
<gene>
    <name evidence="3" type="ORF">FC80_GL001618</name>
</gene>
<dbReference type="SUPFAM" id="SSF53062">
    <property type="entry name" value="PTS system fructose IIA component-like"/>
    <property type="match status" value="1"/>
</dbReference>
<dbReference type="GO" id="GO:0016740">
    <property type="term" value="F:transferase activity"/>
    <property type="evidence" value="ECO:0007669"/>
    <property type="project" value="UniProtKB-KW"/>
</dbReference>
<evidence type="ECO:0000313" key="4">
    <source>
        <dbReference type="Proteomes" id="UP000051131"/>
    </source>
</evidence>
<sequence>MEKEEGEILKLILASHGPLASAILSSAEMIIGKIDGVVAFSLTKEMGPSDLEEQIIKEIEESHDEDIILGLDLLGGTPANVSVALLAKYPFLEVVTGINLPMIIEYGNQKMLGIKNITQLISMGVTGISNVKEKLKEEQDDEE</sequence>
<dbReference type="PATRIC" id="fig|1423729.3.peg.1642"/>